<gene>
    <name evidence="2" type="ORF">DL764_001423</name>
</gene>
<feature type="compositionally biased region" description="Pro residues" evidence="1">
    <location>
        <begin position="268"/>
        <end position="278"/>
    </location>
</feature>
<evidence type="ECO:0000256" key="1">
    <source>
        <dbReference type="SAM" id="MobiDB-lite"/>
    </source>
</evidence>
<name>A0A4Q4TT41_9PEZI</name>
<sequence>MHGRRPSTTRRAPLSLSSRKNNAELAAVRILVGPERREFIIGRKLLVSSCKFFRELVGASRIEIENGEARHIVSLRDQCPEMFKLFHYWIYERKGFHDFIDEADADDGCSELHWDLINLHLFAAQIQLPALQDFAMDAIQDLYLRCNWDIVPELVQYVYQVCDAQVSYRLRKWIVAMTTWLLGGVQREIVADRIQDLFDMCPGFWEEYVTHLLKMSNCKHLFHFKNPQLRLPSNNLRNEERQFGYRQCSFHTHRSKVGQGNCPHTSPLSPPATLPSPTSPLTDGDIKSRDADSSDALSESSLFSPSSDSIFDMYLDAR</sequence>
<reference evidence="2 3" key="1">
    <citation type="submission" date="2018-06" db="EMBL/GenBank/DDBJ databases">
        <title>Complete Genomes of Monosporascus.</title>
        <authorList>
            <person name="Robinson A.J."/>
            <person name="Natvig D.O."/>
        </authorList>
    </citation>
    <scope>NUCLEOTIDE SEQUENCE [LARGE SCALE GENOMIC DNA]</scope>
    <source>
        <strain evidence="2 3">CBS 110550</strain>
    </source>
</reference>
<evidence type="ECO:0000313" key="3">
    <source>
        <dbReference type="Proteomes" id="UP000293360"/>
    </source>
</evidence>
<feature type="region of interest" description="Disordered" evidence="1">
    <location>
        <begin position="254"/>
        <end position="307"/>
    </location>
</feature>
<dbReference type="OrthoDB" id="1022638at2759"/>
<comment type="caution">
    <text evidence="2">The sequence shown here is derived from an EMBL/GenBank/DDBJ whole genome shotgun (WGS) entry which is preliminary data.</text>
</comment>
<feature type="compositionally biased region" description="Low complexity" evidence="1">
    <location>
        <begin position="294"/>
        <end position="307"/>
    </location>
</feature>
<dbReference type="Proteomes" id="UP000293360">
    <property type="component" value="Unassembled WGS sequence"/>
</dbReference>
<proteinExistence type="predicted"/>
<evidence type="ECO:0000313" key="2">
    <source>
        <dbReference type="EMBL" id="RYP09237.1"/>
    </source>
</evidence>
<accession>A0A4Q4TT41</accession>
<evidence type="ECO:0008006" key="4">
    <source>
        <dbReference type="Google" id="ProtNLM"/>
    </source>
</evidence>
<dbReference type="EMBL" id="QJNU01000043">
    <property type="protein sequence ID" value="RYP09237.1"/>
    <property type="molecule type" value="Genomic_DNA"/>
</dbReference>
<dbReference type="AlphaFoldDB" id="A0A4Q4TT41"/>
<keyword evidence="3" id="KW-1185">Reference proteome</keyword>
<dbReference type="STRING" id="155417.A0A4Q4TT41"/>
<dbReference type="Gene3D" id="3.30.710.10">
    <property type="entry name" value="Potassium Channel Kv1.1, Chain A"/>
    <property type="match status" value="1"/>
</dbReference>
<protein>
    <recommendedName>
        <fullName evidence="4">BTB domain-containing protein</fullName>
    </recommendedName>
</protein>
<dbReference type="InterPro" id="IPR011333">
    <property type="entry name" value="SKP1/BTB/POZ_sf"/>
</dbReference>
<organism evidence="2 3">
    <name type="scientific">Monosporascus ibericus</name>
    <dbReference type="NCBI Taxonomy" id="155417"/>
    <lineage>
        <taxon>Eukaryota</taxon>
        <taxon>Fungi</taxon>
        <taxon>Dikarya</taxon>
        <taxon>Ascomycota</taxon>
        <taxon>Pezizomycotina</taxon>
        <taxon>Sordariomycetes</taxon>
        <taxon>Xylariomycetidae</taxon>
        <taxon>Xylariales</taxon>
        <taxon>Xylariales incertae sedis</taxon>
        <taxon>Monosporascus</taxon>
    </lineage>
</organism>